<feature type="region of interest" description="Disordered" evidence="1">
    <location>
        <begin position="1"/>
        <end position="33"/>
    </location>
</feature>
<evidence type="ECO:0000256" key="1">
    <source>
        <dbReference type="SAM" id="MobiDB-lite"/>
    </source>
</evidence>
<dbReference type="OrthoDB" id="271862at2759"/>
<protein>
    <submittedName>
        <fullName evidence="2">Uncharacterized protein</fullName>
    </submittedName>
</protein>
<name>A0A2K3QDV8_9HYPO</name>
<reference evidence="2 3" key="1">
    <citation type="submission" date="2017-08" db="EMBL/GenBank/DDBJ databases">
        <title>Harnessing the power of phylogenomics to disentangle the directionality and signatures of interkingdom host jumping in the parasitic fungal genus Tolypocladium.</title>
        <authorList>
            <person name="Quandt C.A."/>
            <person name="Patterson W."/>
            <person name="Spatafora J.W."/>
        </authorList>
    </citation>
    <scope>NUCLEOTIDE SEQUENCE [LARGE SCALE GENOMIC DNA]</scope>
    <source>
        <strain evidence="2 3">CBS 113982</strain>
    </source>
</reference>
<proteinExistence type="predicted"/>
<accession>A0A2K3QDV8</accession>
<organism evidence="2 3">
    <name type="scientific">Tolypocladium capitatum</name>
    <dbReference type="NCBI Taxonomy" id="45235"/>
    <lineage>
        <taxon>Eukaryota</taxon>
        <taxon>Fungi</taxon>
        <taxon>Dikarya</taxon>
        <taxon>Ascomycota</taxon>
        <taxon>Pezizomycotina</taxon>
        <taxon>Sordariomycetes</taxon>
        <taxon>Hypocreomycetidae</taxon>
        <taxon>Hypocreales</taxon>
        <taxon>Ophiocordycipitaceae</taxon>
        <taxon>Tolypocladium</taxon>
    </lineage>
</organism>
<evidence type="ECO:0000313" key="2">
    <source>
        <dbReference type="EMBL" id="PNY25728.1"/>
    </source>
</evidence>
<sequence length="574" mass="64231">MYNRSTPPLVCTRPRPGPSGHKRPDPHPLTVLPRSGDRRLLLAPSLFRLYPGKLATRTVLELRYHVRRPALGQVRRCQCLAPSAQPVHKVQLALRRRQTAPRLIPVNKCVRERIRRVAVGAVDGVVERSRGEDLPGCCVWRLGDTGWQGAALYPDVGTARCRQHEPFRPDLYPRILADDADMLFSRRVGNQIQNGRVVGECDGRCGVPGRSRAPRIHLLSSCLCWLLIFHVSHVGDRGSIDQLIRVEPKQRRRSHDAGFQARYEVNYVAVLLARMKPHASANHLDQQIPRPRRSGQHDAVDVGDVRAFGKNSAVDQHWKFPPFEGFQCLASLHLWRIPGDESGIESALSKLVREAGHMRQIDTEYKRRLPVRGLGHPASDGDVVDFVGVDDFRQLSCLKVPKSAVLDLGQVGRRCDGREYDVGEPFVGDHVDIVLVVDNLVDCGAKLDSRWRVPLLPLEPKVLERLEIPLGNDVVRLIHKDQLEGRGIELLQPFLGCDALHAGNGDVCCPGRVKRAHLNLNGLVRVRELAMPRGLLNQLAAMRQDEGAVASTRTRVNLVNELGENDLRDVSRCR</sequence>
<dbReference type="EMBL" id="NRSZ01000683">
    <property type="protein sequence ID" value="PNY25728.1"/>
    <property type="molecule type" value="Genomic_DNA"/>
</dbReference>
<dbReference type="AlphaFoldDB" id="A0A2K3QDV8"/>
<evidence type="ECO:0000313" key="3">
    <source>
        <dbReference type="Proteomes" id="UP000236621"/>
    </source>
</evidence>
<dbReference type="Proteomes" id="UP000236621">
    <property type="component" value="Unassembled WGS sequence"/>
</dbReference>
<gene>
    <name evidence="2" type="ORF">TCAP_04345</name>
</gene>
<comment type="caution">
    <text evidence="2">The sequence shown here is derived from an EMBL/GenBank/DDBJ whole genome shotgun (WGS) entry which is preliminary data.</text>
</comment>
<keyword evidence="3" id="KW-1185">Reference proteome</keyword>